<keyword evidence="3" id="KW-1185">Reference proteome</keyword>
<protein>
    <recommendedName>
        <fullName evidence="4">Retrotransposon Copia-like N-terminal domain-containing protein</fullName>
    </recommendedName>
</protein>
<evidence type="ECO:0000256" key="1">
    <source>
        <dbReference type="SAM" id="MobiDB-lite"/>
    </source>
</evidence>
<dbReference type="Pfam" id="PF14223">
    <property type="entry name" value="Retrotran_gag_2"/>
    <property type="match status" value="1"/>
</dbReference>
<dbReference type="EMBL" id="JABTTQ020001368">
    <property type="protein sequence ID" value="KAK6131406.1"/>
    <property type="molecule type" value="Genomic_DNA"/>
</dbReference>
<feature type="region of interest" description="Disordered" evidence="1">
    <location>
        <begin position="212"/>
        <end position="254"/>
    </location>
</feature>
<comment type="caution">
    <text evidence="2">The sequence shown here is derived from an EMBL/GenBank/DDBJ whole genome shotgun (WGS) entry which is preliminary data.</text>
</comment>
<name>A0ABR0V8T1_REHGL</name>
<evidence type="ECO:0000313" key="2">
    <source>
        <dbReference type="EMBL" id="KAK6131406.1"/>
    </source>
</evidence>
<feature type="region of interest" description="Disordered" evidence="1">
    <location>
        <begin position="307"/>
        <end position="351"/>
    </location>
</feature>
<accession>A0ABR0V8T1</accession>
<evidence type="ECO:0000313" key="3">
    <source>
        <dbReference type="Proteomes" id="UP001318860"/>
    </source>
</evidence>
<dbReference type="Proteomes" id="UP001318860">
    <property type="component" value="Unassembled WGS sequence"/>
</dbReference>
<proteinExistence type="predicted"/>
<organism evidence="2 3">
    <name type="scientific">Rehmannia glutinosa</name>
    <name type="common">Chinese foxglove</name>
    <dbReference type="NCBI Taxonomy" id="99300"/>
    <lineage>
        <taxon>Eukaryota</taxon>
        <taxon>Viridiplantae</taxon>
        <taxon>Streptophyta</taxon>
        <taxon>Embryophyta</taxon>
        <taxon>Tracheophyta</taxon>
        <taxon>Spermatophyta</taxon>
        <taxon>Magnoliopsida</taxon>
        <taxon>eudicotyledons</taxon>
        <taxon>Gunneridae</taxon>
        <taxon>Pentapetalae</taxon>
        <taxon>asterids</taxon>
        <taxon>lamiids</taxon>
        <taxon>Lamiales</taxon>
        <taxon>Orobanchaceae</taxon>
        <taxon>Rehmannieae</taxon>
        <taxon>Rehmannia</taxon>
    </lineage>
</organism>
<dbReference type="PANTHER" id="PTHR47481">
    <property type="match status" value="1"/>
</dbReference>
<gene>
    <name evidence="2" type="ORF">DH2020_034849</name>
</gene>
<dbReference type="PANTHER" id="PTHR47481:SF30">
    <property type="entry name" value="CCHC-TYPE DOMAIN-CONTAINING PROTEIN"/>
    <property type="match status" value="1"/>
</dbReference>
<reference evidence="2 3" key="1">
    <citation type="journal article" date="2021" name="Comput. Struct. Biotechnol. J.">
        <title>De novo genome assembly of the potent medicinal plant Rehmannia glutinosa using nanopore technology.</title>
        <authorList>
            <person name="Ma L."/>
            <person name="Dong C."/>
            <person name="Song C."/>
            <person name="Wang X."/>
            <person name="Zheng X."/>
            <person name="Niu Y."/>
            <person name="Chen S."/>
            <person name="Feng W."/>
        </authorList>
    </citation>
    <scope>NUCLEOTIDE SEQUENCE [LARGE SCALE GENOMIC DNA]</scope>
    <source>
        <strain evidence="2">DH-2019</strain>
    </source>
</reference>
<sequence>MAATEPVVQPQSQLVTIKLTESNYLMWQQQILAAVTGYGLEDFLTGAKKAPPEYVTGTNAATQTLNPAYTTWKRQDQLLVSWLLSSLSESVLITAVGLKTSCEIWDALKTNFASQTQAKVMQYRLQLQTLRKGTMCMREYLSKIKGCCDVLAAAGEAISDKDQVIYILGGLSSDYNSVVVSVTSRHVPCTLMELHALLLSFETRLENTDNAPISVEGSPSINLTTHDPARRSGNNQWNRGRGAPFQYNNRGGRGMPRGGSFHGRGGRGNFTGPKCQICFRNNHTADKCFYRMDLSYVPNQQSINFTQGSSGYSQHHHTAPSQNFNGMNIGPSQNTPDQNASNKLEQYTIRI</sequence>
<evidence type="ECO:0008006" key="4">
    <source>
        <dbReference type="Google" id="ProtNLM"/>
    </source>
</evidence>
<feature type="compositionally biased region" description="Polar residues" evidence="1">
    <location>
        <begin position="307"/>
        <end position="345"/>
    </location>
</feature>